<dbReference type="SUPFAM" id="SSF52141">
    <property type="entry name" value="Uracil-DNA glycosylase-like"/>
    <property type="match status" value="1"/>
</dbReference>
<evidence type="ECO:0000256" key="6">
    <source>
        <dbReference type="ARBA" id="ARBA00023014"/>
    </source>
</evidence>
<dbReference type="Proteomes" id="UP000183987">
    <property type="component" value="Unassembled WGS sequence"/>
</dbReference>
<keyword evidence="4" id="KW-0378">Hydrolase</keyword>
<dbReference type="Pfam" id="PF03167">
    <property type="entry name" value="UDG"/>
    <property type="match status" value="1"/>
</dbReference>
<dbReference type="STRING" id="366533.SAMN05444339_102489"/>
<keyword evidence="7" id="KW-0234">DNA repair</keyword>
<dbReference type="Gene3D" id="3.40.470.10">
    <property type="entry name" value="Uracil-DNA glycosylase-like domain"/>
    <property type="match status" value="1"/>
</dbReference>
<keyword evidence="1" id="KW-0004">4Fe-4S</keyword>
<keyword evidence="10" id="KW-1185">Reference proteome</keyword>
<dbReference type="InterPro" id="IPR005122">
    <property type="entry name" value="Uracil-DNA_glycosylase-like"/>
</dbReference>
<dbReference type="AlphaFoldDB" id="A0A1M4XHD8"/>
<dbReference type="RefSeq" id="WP_072856601.1">
    <property type="nucleotide sequence ID" value="NZ_FQUE01000002.1"/>
</dbReference>
<dbReference type="GO" id="GO:0006281">
    <property type="term" value="P:DNA repair"/>
    <property type="evidence" value="ECO:0007669"/>
    <property type="project" value="UniProtKB-KW"/>
</dbReference>
<dbReference type="CDD" id="cd10030">
    <property type="entry name" value="UDG-F4_TTUDGA_SPO1dp_like"/>
    <property type="match status" value="1"/>
</dbReference>
<sequence length="265" mass="28208">MESQEDYWAAVALLDWQVALGADEAIGDVPVDRYALDAVVAKPAPVAVERGRPPPPPIPAPESFDAPALAREAAEGAADLEALRAAQEGFTLCTLQRGARHFVWAEGDPAARVMWIGEAPGRAEDQAGRPFVGPGGALLDRMLGAIGLDRTAADPARAAYVLHALPWRTAGAGMPQPEDLAMMLPFLERHIALVQPDIVVCMGNAPCQALLGRAGITRMRGRWAEVLGRPALPIFAPEYLLAQPEAKREAWADLLAVKARLRAGG</sequence>
<evidence type="ECO:0000313" key="9">
    <source>
        <dbReference type="EMBL" id="SHE93097.1"/>
    </source>
</evidence>
<dbReference type="GO" id="GO:0051539">
    <property type="term" value="F:4 iron, 4 sulfur cluster binding"/>
    <property type="evidence" value="ECO:0007669"/>
    <property type="project" value="UniProtKB-KW"/>
</dbReference>
<keyword evidence="5" id="KW-0408">Iron</keyword>
<dbReference type="InterPro" id="IPR051536">
    <property type="entry name" value="UDG_Type-4/5"/>
</dbReference>
<evidence type="ECO:0000256" key="1">
    <source>
        <dbReference type="ARBA" id="ARBA00022485"/>
    </source>
</evidence>
<dbReference type="GO" id="GO:0097506">
    <property type="term" value="F:deaminated base DNA N-glycosylase activity"/>
    <property type="evidence" value="ECO:0007669"/>
    <property type="project" value="UniProtKB-ARBA"/>
</dbReference>
<accession>A0A1M4XHD8</accession>
<organism evidence="9 10">
    <name type="scientific">Loktanella atrilutea</name>
    <dbReference type="NCBI Taxonomy" id="366533"/>
    <lineage>
        <taxon>Bacteria</taxon>
        <taxon>Pseudomonadati</taxon>
        <taxon>Pseudomonadota</taxon>
        <taxon>Alphaproteobacteria</taxon>
        <taxon>Rhodobacterales</taxon>
        <taxon>Roseobacteraceae</taxon>
        <taxon>Loktanella</taxon>
    </lineage>
</organism>
<dbReference type="SMART" id="SM00986">
    <property type="entry name" value="UDG"/>
    <property type="match status" value="1"/>
</dbReference>
<dbReference type="GO" id="GO:0046872">
    <property type="term" value="F:metal ion binding"/>
    <property type="evidence" value="ECO:0007669"/>
    <property type="project" value="UniProtKB-KW"/>
</dbReference>
<evidence type="ECO:0000259" key="8">
    <source>
        <dbReference type="SMART" id="SM00986"/>
    </source>
</evidence>
<dbReference type="OrthoDB" id="5290748at2"/>
<evidence type="ECO:0000313" key="10">
    <source>
        <dbReference type="Proteomes" id="UP000183987"/>
    </source>
</evidence>
<keyword evidence="6" id="KW-0411">Iron-sulfur</keyword>
<dbReference type="PANTHER" id="PTHR33693">
    <property type="entry name" value="TYPE-5 URACIL-DNA GLYCOSYLASE"/>
    <property type="match status" value="1"/>
</dbReference>
<dbReference type="EMBL" id="FQUE01000002">
    <property type="protein sequence ID" value="SHE93097.1"/>
    <property type="molecule type" value="Genomic_DNA"/>
</dbReference>
<evidence type="ECO:0000256" key="3">
    <source>
        <dbReference type="ARBA" id="ARBA00022763"/>
    </source>
</evidence>
<protein>
    <submittedName>
        <fullName evidence="9">DNA polymerase</fullName>
    </submittedName>
</protein>
<evidence type="ECO:0000256" key="5">
    <source>
        <dbReference type="ARBA" id="ARBA00023004"/>
    </source>
</evidence>
<dbReference type="InterPro" id="IPR036895">
    <property type="entry name" value="Uracil-DNA_glycosylase-like_sf"/>
</dbReference>
<reference evidence="10" key="1">
    <citation type="submission" date="2016-11" db="EMBL/GenBank/DDBJ databases">
        <authorList>
            <person name="Varghese N."/>
            <person name="Submissions S."/>
        </authorList>
    </citation>
    <scope>NUCLEOTIDE SEQUENCE [LARGE SCALE GENOMIC DNA]</scope>
    <source>
        <strain evidence="10">DSM 29326</strain>
    </source>
</reference>
<evidence type="ECO:0000256" key="2">
    <source>
        <dbReference type="ARBA" id="ARBA00022723"/>
    </source>
</evidence>
<proteinExistence type="predicted"/>
<evidence type="ECO:0000256" key="7">
    <source>
        <dbReference type="ARBA" id="ARBA00023204"/>
    </source>
</evidence>
<feature type="domain" description="Uracil-DNA glycosylase-like" evidence="8">
    <location>
        <begin position="104"/>
        <end position="255"/>
    </location>
</feature>
<evidence type="ECO:0000256" key="4">
    <source>
        <dbReference type="ARBA" id="ARBA00022801"/>
    </source>
</evidence>
<name>A0A1M4XHD8_LOKAT</name>
<keyword evidence="3" id="KW-0227">DNA damage</keyword>
<dbReference type="SMART" id="SM00987">
    <property type="entry name" value="UreE_C"/>
    <property type="match status" value="1"/>
</dbReference>
<dbReference type="PANTHER" id="PTHR33693:SF1">
    <property type="entry name" value="TYPE-4 URACIL-DNA GLYCOSYLASE"/>
    <property type="match status" value="1"/>
</dbReference>
<keyword evidence="2" id="KW-0479">Metal-binding</keyword>
<gene>
    <name evidence="9" type="ORF">SAMN05444339_102489</name>
</gene>